<feature type="compositionally biased region" description="Acidic residues" evidence="1">
    <location>
        <begin position="518"/>
        <end position="528"/>
    </location>
</feature>
<gene>
    <name evidence="2" type="ORF">Ddye_026703</name>
</gene>
<feature type="region of interest" description="Disordered" evidence="1">
    <location>
        <begin position="117"/>
        <end position="148"/>
    </location>
</feature>
<feature type="region of interest" description="Disordered" evidence="1">
    <location>
        <begin position="35"/>
        <end position="85"/>
    </location>
</feature>
<feature type="compositionally biased region" description="Polar residues" evidence="1">
    <location>
        <begin position="439"/>
        <end position="455"/>
    </location>
</feature>
<feature type="region of interest" description="Disordered" evidence="1">
    <location>
        <begin position="1"/>
        <end position="22"/>
    </location>
</feature>
<reference evidence="2" key="1">
    <citation type="journal article" date="2023" name="Plant J.">
        <title>Genome sequences and population genomics provide insights into the demographic history, inbreeding, and mutation load of two 'living fossil' tree species of Dipteronia.</title>
        <authorList>
            <person name="Feng Y."/>
            <person name="Comes H.P."/>
            <person name="Chen J."/>
            <person name="Zhu S."/>
            <person name="Lu R."/>
            <person name="Zhang X."/>
            <person name="Li P."/>
            <person name="Qiu J."/>
            <person name="Olsen K.M."/>
            <person name="Qiu Y."/>
        </authorList>
    </citation>
    <scope>NUCLEOTIDE SEQUENCE</scope>
    <source>
        <strain evidence="2">KIB01</strain>
    </source>
</reference>
<organism evidence="2 3">
    <name type="scientific">Dipteronia dyeriana</name>
    <dbReference type="NCBI Taxonomy" id="168575"/>
    <lineage>
        <taxon>Eukaryota</taxon>
        <taxon>Viridiplantae</taxon>
        <taxon>Streptophyta</taxon>
        <taxon>Embryophyta</taxon>
        <taxon>Tracheophyta</taxon>
        <taxon>Spermatophyta</taxon>
        <taxon>Magnoliopsida</taxon>
        <taxon>eudicotyledons</taxon>
        <taxon>Gunneridae</taxon>
        <taxon>Pentapetalae</taxon>
        <taxon>rosids</taxon>
        <taxon>malvids</taxon>
        <taxon>Sapindales</taxon>
        <taxon>Sapindaceae</taxon>
        <taxon>Hippocastanoideae</taxon>
        <taxon>Acereae</taxon>
        <taxon>Dipteronia</taxon>
    </lineage>
</organism>
<keyword evidence="3" id="KW-1185">Reference proteome</keyword>
<feature type="compositionally biased region" description="Basic and acidic residues" evidence="1">
    <location>
        <begin position="357"/>
        <end position="366"/>
    </location>
</feature>
<evidence type="ECO:0000313" key="2">
    <source>
        <dbReference type="EMBL" id="KAK2638908.1"/>
    </source>
</evidence>
<feature type="compositionally biased region" description="Low complexity" evidence="1">
    <location>
        <begin position="35"/>
        <end position="48"/>
    </location>
</feature>
<accession>A0AAD9TN67</accession>
<evidence type="ECO:0000313" key="3">
    <source>
        <dbReference type="Proteomes" id="UP001280121"/>
    </source>
</evidence>
<dbReference type="EMBL" id="JANJYI010000008">
    <property type="protein sequence ID" value="KAK2638908.1"/>
    <property type="molecule type" value="Genomic_DNA"/>
</dbReference>
<protein>
    <submittedName>
        <fullName evidence="2">Uncharacterized protein</fullName>
    </submittedName>
</protein>
<sequence length="727" mass="80875">MDTDRPPHRCTSSGGSGGGSTTSELFICFTSRLSSSSSMKISSKSILSPGRARDSSQISLSTSLSRRLRNSGSIKGGQASPMFPATNGKKRGCNSFENPEPSSPKVTCIGQVRVKTKKQGKKMRARSKSSRREVSFRKTEQTSDANANGNHFHQFQQQECLPHHRNQRWVHLPVTICEALRAFGAEFNCFLPCRSSCTASDSNNKEERASNAGGNGGGENGTSTSCGAVFARWLLAEKIELVVGDGDGAERDKEYDDDEDDDMMPRRSQRRHVFDDIVIEEAESKNEILEADEEKEEESRVSICVPPKNALLLMRCRSDPVKMAALANRFWECPPPPHEANEDNQENDNENGGLAEEDGHQGRETEQQQTEDVFCEKLDSFSQIVEENEIPEAEVEVETETEVLFGSEGKEEENDNQQVQVQGDSQNQDQEEEKDEGVLNQSMLEEETVQSASTETFEDLEDEDNVTKSLSGNEHVLVNEPESAEEAFDEESGEVEQELEAIVAEESIETTEKILHEENEEQEEEEEAMTTTTMSTHERSEPEEPETIPEPETGQQSKERESQSLLPDCLLLMMCEPKLSMEVSKETWVCSTDFIRWHPSEKKPPAPPPQQIVNKTDGCDEPKKRVSIDLPPAPKHQIMQQPRSSCSFPAAPPFLRVHGAQSMNTMVEQKLVGAKHSYEPFSLTRCKSEPLRSSAKLAPEACFWKNRKLEPHRPSATLGVGAAGVGC</sequence>
<feature type="region of interest" description="Disordered" evidence="1">
    <location>
        <begin position="198"/>
        <end position="221"/>
    </location>
</feature>
<feature type="compositionally biased region" description="Acidic residues" evidence="1">
    <location>
        <begin position="386"/>
        <end position="401"/>
    </location>
</feature>
<name>A0AAD9TN67_9ROSI</name>
<feature type="region of interest" description="Disordered" evidence="1">
    <location>
        <begin position="601"/>
        <end position="623"/>
    </location>
</feature>
<feature type="compositionally biased region" description="Low complexity" evidence="1">
    <location>
        <begin position="55"/>
        <end position="73"/>
    </location>
</feature>
<dbReference type="Proteomes" id="UP001280121">
    <property type="component" value="Unassembled WGS sequence"/>
</dbReference>
<feature type="compositionally biased region" description="Basic and acidic residues" evidence="1">
    <location>
        <begin position="130"/>
        <end position="141"/>
    </location>
</feature>
<feature type="compositionally biased region" description="Basic residues" evidence="1">
    <location>
        <begin position="117"/>
        <end position="129"/>
    </location>
</feature>
<comment type="caution">
    <text evidence="2">The sequence shown here is derived from an EMBL/GenBank/DDBJ whole genome shotgun (WGS) entry which is preliminary data.</text>
</comment>
<feature type="compositionally biased region" description="Low complexity" evidence="1">
    <location>
        <begin position="416"/>
        <end position="428"/>
    </location>
</feature>
<feature type="region of interest" description="Disordered" evidence="1">
    <location>
        <begin position="247"/>
        <end position="268"/>
    </location>
</feature>
<dbReference type="PANTHER" id="PTHR33448">
    <property type="entry name" value="CHLOROPLAST PROTEIN HCF243-RELATED"/>
    <property type="match status" value="1"/>
</dbReference>
<proteinExistence type="predicted"/>
<evidence type="ECO:0000256" key="1">
    <source>
        <dbReference type="SAM" id="MobiDB-lite"/>
    </source>
</evidence>
<feature type="region of interest" description="Disordered" evidence="1">
    <location>
        <begin position="334"/>
        <end position="563"/>
    </location>
</feature>
<dbReference type="AlphaFoldDB" id="A0AAD9TN67"/>
<feature type="compositionally biased region" description="Acidic residues" evidence="1">
    <location>
        <begin position="482"/>
        <end position="499"/>
    </location>
</feature>
<dbReference type="PANTHER" id="PTHR33448:SF4">
    <property type="entry name" value="CHLOROPLAST PROTEIN HCF243"/>
    <property type="match status" value="1"/>
</dbReference>